<comment type="subcellular location">
    <subcellularLocation>
        <location evidence="1">Cell membrane</location>
        <topology evidence="1">Single-pass type I membrane protein</topology>
    </subcellularLocation>
</comment>
<dbReference type="InterPro" id="IPR008979">
    <property type="entry name" value="Galactose-bd-like_sf"/>
</dbReference>
<keyword evidence="14" id="KW-1185">Reference proteome</keyword>
<evidence type="ECO:0000256" key="3">
    <source>
        <dbReference type="ARBA" id="ARBA00022692"/>
    </source>
</evidence>
<evidence type="ECO:0000256" key="9">
    <source>
        <dbReference type="ARBA" id="ARBA00023157"/>
    </source>
</evidence>
<dbReference type="SUPFAM" id="SSF49785">
    <property type="entry name" value="Galactose-binding domain-like"/>
    <property type="match status" value="1"/>
</dbReference>
<dbReference type="InterPro" id="IPR000421">
    <property type="entry name" value="FA58C"/>
</dbReference>
<evidence type="ECO:0000256" key="8">
    <source>
        <dbReference type="ARBA" id="ARBA00023136"/>
    </source>
</evidence>
<keyword evidence="8" id="KW-0472">Membrane</keyword>
<keyword evidence="2" id="KW-1003">Cell membrane</keyword>
<organism evidence="13 14">
    <name type="scientific">Nezara viridula</name>
    <name type="common">Southern green stink bug</name>
    <name type="synonym">Cimex viridulus</name>
    <dbReference type="NCBI Taxonomy" id="85310"/>
    <lineage>
        <taxon>Eukaryota</taxon>
        <taxon>Metazoa</taxon>
        <taxon>Ecdysozoa</taxon>
        <taxon>Arthropoda</taxon>
        <taxon>Hexapoda</taxon>
        <taxon>Insecta</taxon>
        <taxon>Pterygota</taxon>
        <taxon>Neoptera</taxon>
        <taxon>Paraneoptera</taxon>
        <taxon>Hemiptera</taxon>
        <taxon>Heteroptera</taxon>
        <taxon>Panheteroptera</taxon>
        <taxon>Pentatomomorpha</taxon>
        <taxon>Pentatomoidea</taxon>
        <taxon>Pentatomidae</taxon>
        <taxon>Pentatominae</taxon>
        <taxon>Nezara</taxon>
    </lineage>
</organism>
<gene>
    <name evidence="13" type="ORF">NEZAVI_LOCUS5562</name>
</gene>
<dbReference type="EMBL" id="OV725079">
    <property type="protein sequence ID" value="CAH1395252.1"/>
    <property type="molecule type" value="Genomic_DNA"/>
</dbReference>
<evidence type="ECO:0000256" key="7">
    <source>
        <dbReference type="ARBA" id="ARBA00022989"/>
    </source>
</evidence>
<dbReference type="AlphaFoldDB" id="A0A9P0H4Y4"/>
<dbReference type="Gene3D" id="2.60.120.1190">
    <property type="match status" value="1"/>
</dbReference>
<dbReference type="PROSITE" id="PS01286">
    <property type="entry name" value="FA58C_2"/>
    <property type="match status" value="1"/>
</dbReference>
<sequence>MNPSSQLQSQLLVSQPAPASARPTDRCRRADYSNRPALSPPNYIQSVCSCATISNAPILSGNTNTYLPVVQDLELPFVASRVRFIPYSEHPRTVCMRVEIYGCPWEESMISYTTSRGDSGLEDDSYDGILDGGLMKGGLGQLVDGLYGPNDFILETRDNPDSRDGQGMRSKYCTSHCIL</sequence>
<accession>A0A9P0H4Y4</accession>
<feature type="domain" description="F5/8 type C" evidence="12">
    <location>
        <begin position="86"/>
        <end position="103"/>
    </location>
</feature>
<evidence type="ECO:0000256" key="6">
    <source>
        <dbReference type="ARBA" id="ARBA00022840"/>
    </source>
</evidence>
<evidence type="ECO:0000259" key="12">
    <source>
        <dbReference type="PROSITE" id="PS01286"/>
    </source>
</evidence>
<evidence type="ECO:0000256" key="5">
    <source>
        <dbReference type="ARBA" id="ARBA00022741"/>
    </source>
</evidence>
<dbReference type="GO" id="GO:0005886">
    <property type="term" value="C:plasma membrane"/>
    <property type="evidence" value="ECO:0007669"/>
    <property type="project" value="UniProtKB-SubCell"/>
</dbReference>
<keyword evidence="9" id="KW-1015">Disulfide bond</keyword>
<dbReference type="Gene3D" id="2.60.120.260">
    <property type="entry name" value="Galactose-binding domain-like"/>
    <property type="match status" value="1"/>
</dbReference>
<evidence type="ECO:0000313" key="13">
    <source>
        <dbReference type="EMBL" id="CAH1395252.1"/>
    </source>
</evidence>
<keyword evidence="7" id="KW-1133">Transmembrane helix</keyword>
<feature type="non-terminal residue" evidence="13">
    <location>
        <position position="179"/>
    </location>
</feature>
<proteinExistence type="predicted"/>
<keyword evidence="5" id="KW-0547">Nucleotide-binding</keyword>
<feature type="compositionally biased region" description="Basic and acidic residues" evidence="11">
    <location>
        <begin position="23"/>
        <end position="32"/>
    </location>
</feature>
<evidence type="ECO:0000256" key="10">
    <source>
        <dbReference type="ARBA" id="ARBA00023180"/>
    </source>
</evidence>
<keyword evidence="3" id="KW-0812">Transmembrane</keyword>
<evidence type="ECO:0000256" key="4">
    <source>
        <dbReference type="ARBA" id="ARBA00022729"/>
    </source>
</evidence>
<protein>
    <recommendedName>
        <fullName evidence="12">F5/8 type C domain-containing protein</fullName>
    </recommendedName>
</protein>
<evidence type="ECO:0000313" key="14">
    <source>
        <dbReference type="Proteomes" id="UP001152798"/>
    </source>
</evidence>
<evidence type="ECO:0000256" key="2">
    <source>
        <dbReference type="ARBA" id="ARBA00022475"/>
    </source>
</evidence>
<name>A0A9P0H4Y4_NEZVI</name>
<dbReference type="InterPro" id="IPR048525">
    <property type="entry name" value="DDR1-2_DS-like"/>
</dbReference>
<dbReference type="GO" id="GO:0005524">
    <property type="term" value="F:ATP binding"/>
    <property type="evidence" value="ECO:0007669"/>
    <property type="project" value="UniProtKB-KW"/>
</dbReference>
<reference evidence="13" key="1">
    <citation type="submission" date="2022-01" db="EMBL/GenBank/DDBJ databases">
        <authorList>
            <person name="King R."/>
        </authorList>
    </citation>
    <scope>NUCLEOTIDE SEQUENCE</scope>
</reference>
<evidence type="ECO:0000256" key="1">
    <source>
        <dbReference type="ARBA" id="ARBA00004251"/>
    </source>
</evidence>
<evidence type="ECO:0000256" key="11">
    <source>
        <dbReference type="SAM" id="MobiDB-lite"/>
    </source>
</evidence>
<keyword evidence="10" id="KW-0325">Glycoprotein</keyword>
<keyword evidence="4" id="KW-0732">Signal</keyword>
<feature type="compositionally biased region" description="Low complexity" evidence="11">
    <location>
        <begin position="1"/>
        <end position="15"/>
    </location>
</feature>
<dbReference type="OrthoDB" id="6071166at2759"/>
<dbReference type="Proteomes" id="UP001152798">
    <property type="component" value="Chromosome 3"/>
</dbReference>
<dbReference type="Pfam" id="PF21114">
    <property type="entry name" value="DDR1-2_DS-like"/>
    <property type="match status" value="1"/>
</dbReference>
<feature type="non-terminal residue" evidence="13">
    <location>
        <position position="1"/>
    </location>
</feature>
<keyword evidence="6" id="KW-0067">ATP-binding</keyword>
<feature type="region of interest" description="Disordered" evidence="11">
    <location>
        <begin position="1"/>
        <end position="33"/>
    </location>
</feature>